<protein>
    <submittedName>
        <fullName evidence="1">Uncharacterized protein</fullName>
    </submittedName>
</protein>
<reference evidence="1" key="1">
    <citation type="submission" date="2023-07" db="EMBL/GenBank/DDBJ databases">
        <title>Sequencing the genomes of 1000 actinobacteria strains.</title>
        <authorList>
            <person name="Klenk H.-P."/>
        </authorList>
    </citation>
    <scope>NUCLEOTIDE SEQUENCE</scope>
    <source>
        <strain evidence="1">DSM 44707</strain>
    </source>
</reference>
<dbReference type="RefSeq" id="WP_310368809.1">
    <property type="nucleotide sequence ID" value="NZ_JAVDYB010000001.1"/>
</dbReference>
<evidence type="ECO:0000313" key="2">
    <source>
        <dbReference type="Proteomes" id="UP001183643"/>
    </source>
</evidence>
<evidence type="ECO:0000313" key="1">
    <source>
        <dbReference type="EMBL" id="MDR7276594.1"/>
    </source>
</evidence>
<dbReference type="EMBL" id="JAVDYB010000001">
    <property type="protein sequence ID" value="MDR7276594.1"/>
    <property type="molecule type" value="Genomic_DNA"/>
</dbReference>
<dbReference type="AlphaFoldDB" id="A0AAE3YQQ8"/>
<sequence length="234" mass="25820">MPLPADVQSRLRDPGFWRAYLFEPQDEDDDLYDDLDEDDDEDASFVVEFPVGDGYALVLDIDVSIRMVNLALRTPDSDETLELGWDDEAHWHPHALRWVELDLIARAAAALDPGLPHPGPVVALTSRFVVLAATEPGDPDDVGPLDEITRLLDHAYGPPPAGAPWWPSADDLLDRIDGRGNGVVWRRDAVGDWTVDQDETDPAGFALYSTRVPGGEFPFARWRELLAAAAATLT</sequence>
<organism evidence="1 2">
    <name type="scientific">Catenuloplanes atrovinosus</name>
    <dbReference type="NCBI Taxonomy" id="137266"/>
    <lineage>
        <taxon>Bacteria</taxon>
        <taxon>Bacillati</taxon>
        <taxon>Actinomycetota</taxon>
        <taxon>Actinomycetes</taxon>
        <taxon>Micromonosporales</taxon>
        <taxon>Micromonosporaceae</taxon>
        <taxon>Catenuloplanes</taxon>
    </lineage>
</organism>
<comment type="caution">
    <text evidence="1">The sequence shown here is derived from an EMBL/GenBank/DDBJ whole genome shotgun (WGS) entry which is preliminary data.</text>
</comment>
<name>A0AAE3YQQ8_9ACTN</name>
<accession>A0AAE3YQQ8</accession>
<gene>
    <name evidence="1" type="ORF">J2S41_003372</name>
</gene>
<proteinExistence type="predicted"/>
<keyword evidence="2" id="KW-1185">Reference proteome</keyword>
<dbReference type="Proteomes" id="UP001183643">
    <property type="component" value="Unassembled WGS sequence"/>
</dbReference>